<dbReference type="InterPro" id="IPR009081">
    <property type="entry name" value="PP-bd_ACP"/>
</dbReference>
<feature type="non-terminal residue" evidence="5">
    <location>
        <position position="217"/>
    </location>
</feature>
<dbReference type="Proteomes" id="UP000621210">
    <property type="component" value="Unassembled WGS sequence"/>
</dbReference>
<dbReference type="GO" id="GO:0005737">
    <property type="term" value="C:cytoplasm"/>
    <property type="evidence" value="ECO:0007669"/>
    <property type="project" value="TreeGrafter"/>
</dbReference>
<keyword evidence="6" id="KW-1185">Reference proteome</keyword>
<reference evidence="5" key="1">
    <citation type="submission" date="2020-09" db="EMBL/GenBank/DDBJ databases">
        <title>Streptomyces grisecoloratus sp. nov., isolated from cotton soil.</title>
        <authorList>
            <person name="Xing L."/>
        </authorList>
    </citation>
    <scope>NUCLEOTIDE SEQUENCE</scope>
    <source>
        <strain evidence="5">TRM S81-3</strain>
    </source>
</reference>
<evidence type="ECO:0000256" key="3">
    <source>
        <dbReference type="ARBA" id="ARBA00022553"/>
    </source>
</evidence>
<dbReference type="Gene3D" id="3.40.50.1820">
    <property type="entry name" value="alpha/beta hydrolase"/>
    <property type="match status" value="1"/>
</dbReference>
<dbReference type="Gene3D" id="3.30.300.30">
    <property type="match status" value="1"/>
</dbReference>
<dbReference type="AlphaFoldDB" id="A0A926QN60"/>
<dbReference type="GO" id="GO:0044550">
    <property type="term" value="P:secondary metabolite biosynthetic process"/>
    <property type="evidence" value="ECO:0007669"/>
    <property type="project" value="TreeGrafter"/>
</dbReference>
<dbReference type="RefSeq" id="WP_223179269.1">
    <property type="nucleotide sequence ID" value="NZ_JACVQF010000082.1"/>
</dbReference>
<keyword evidence="3" id="KW-0597">Phosphoprotein</keyword>
<feature type="domain" description="Carrier" evidence="4">
    <location>
        <begin position="83"/>
        <end position="157"/>
    </location>
</feature>
<evidence type="ECO:0000313" key="6">
    <source>
        <dbReference type="Proteomes" id="UP000621210"/>
    </source>
</evidence>
<dbReference type="GO" id="GO:0017000">
    <property type="term" value="P:antibiotic biosynthetic process"/>
    <property type="evidence" value="ECO:0007669"/>
    <property type="project" value="UniProtKB-ARBA"/>
</dbReference>
<comment type="caution">
    <text evidence="5">The sequence shown here is derived from an EMBL/GenBank/DDBJ whole genome shotgun (WGS) entry which is preliminary data.</text>
</comment>
<proteinExistence type="predicted"/>
<dbReference type="PANTHER" id="PTHR45527:SF1">
    <property type="entry name" value="FATTY ACID SYNTHASE"/>
    <property type="match status" value="1"/>
</dbReference>
<evidence type="ECO:0000256" key="1">
    <source>
        <dbReference type="ARBA" id="ARBA00001957"/>
    </source>
</evidence>
<organism evidence="5 6">
    <name type="scientific">Streptomyces griseicoloratus</name>
    <dbReference type="NCBI Taxonomy" id="2752516"/>
    <lineage>
        <taxon>Bacteria</taxon>
        <taxon>Bacillati</taxon>
        <taxon>Actinomycetota</taxon>
        <taxon>Actinomycetes</taxon>
        <taxon>Kitasatosporales</taxon>
        <taxon>Streptomycetaceae</taxon>
        <taxon>Streptomyces</taxon>
    </lineage>
</organism>
<evidence type="ECO:0000256" key="2">
    <source>
        <dbReference type="ARBA" id="ARBA00022450"/>
    </source>
</evidence>
<dbReference type="Pfam" id="PF00550">
    <property type="entry name" value="PP-binding"/>
    <property type="match status" value="1"/>
</dbReference>
<name>A0A926QN60_9ACTN</name>
<dbReference type="Pfam" id="PF13193">
    <property type="entry name" value="AMP-binding_C"/>
    <property type="match status" value="1"/>
</dbReference>
<dbReference type="SMART" id="SM00823">
    <property type="entry name" value="PKS_PP"/>
    <property type="match status" value="1"/>
</dbReference>
<dbReference type="PROSITE" id="PS50075">
    <property type="entry name" value="CARRIER"/>
    <property type="match status" value="1"/>
</dbReference>
<comment type="cofactor">
    <cofactor evidence="1">
        <name>pantetheine 4'-phosphate</name>
        <dbReference type="ChEBI" id="CHEBI:47942"/>
    </cofactor>
</comment>
<dbReference type="FunFam" id="1.10.1200.10:FF:000005">
    <property type="entry name" value="Nonribosomal peptide synthetase 1"/>
    <property type="match status" value="1"/>
</dbReference>
<accession>A0A926QN60</accession>
<reference evidence="5" key="2">
    <citation type="submission" date="2020-09" db="EMBL/GenBank/DDBJ databases">
        <authorList>
            <person name="Luo X."/>
        </authorList>
    </citation>
    <scope>NUCLEOTIDE SEQUENCE</scope>
    <source>
        <strain evidence="5">TRM S81-3</strain>
    </source>
</reference>
<gene>
    <name evidence="5" type="ORF">H0H10_02305</name>
</gene>
<dbReference type="InterPro" id="IPR029058">
    <property type="entry name" value="AB_hydrolase_fold"/>
</dbReference>
<dbReference type="InterPro" id="IPR036736">
    <property type="entry name" value="ACP-like_sf"/>
</dbReference>
<dbReference type="InterPro" id="IPR045851">
    <property type="entry name" value="AMP-bd_C_sf"/>
</dbReference>
<evidence type="ECO:0000259" key="4">
    <source>
        <dbReference type="PROSITE" id="PS50075"/>
    </source>
</evidence>
<dbReference type="SUPFAM" id="SSF56801">
    <property type="entry name" value="Acetyl-CoA synthetase-like"/>
    <property type="match status" value="1"/>
</dbReference>
<evidence type="ECO:0000313" key="5">
    <source>
        <dbReference type="EMBL" id="MBD0418013.1"/>
    </source>
</evidence>
<dbReference type="SUPFAM" id="SSF47336">
    <property type="entry name" value="ACP-like"/>
    <property type="match status" value="1"/>
</dbReference>
<dbReference type="GO" id="GO:0043041">
    <property type="term" value="P:amino acid activation for nonribosomal peptide biosynthetic process"/>
    <property type="evidence" value="ECO:0007669"/>
    <property type="project" value="TreeGrafter"/>
</dbReference>
<feature type="non-terminal residue" evidence="5">
    <location>
        <position position="1"/>
    </location>
</feature>
<dbReference type="EMBL" id="JACVQF010000082">
    <property type="protein sequence ID" value="MBD0418013.1"/>
    <property type="molecule type" value="Genomic_DNA"/>
</dbReference>
<dbReference type="InterPro" id="IPR025110">
    <property type="entry name" value="AMP-bd_C"/>
</dbReference>
<dbReference type="GO" id="GO:0031177">
    <property type="term" value="F:phosphopantetheine binding"/>
    <property type="evidence" value="ECO:0007669"/>
    <property type="project" value="InterPro"/>
</dbReference>
<protein>
    <recommendedName>
        <fullName evidence="4">Carrier domain-containing protein</fullName>
    </recommendedName>
</protein>
<keyword evidence="2" id="KW-0596">Phosphopantetheine</keyword>
<dbReference type="PANTHER" id="PTHR45527">
    <property type="entry name" value="NONRIBOSOMAL PEPTIDE SYNTHETASE"/>
    <property type="match status" value="1"/>
</dbReference>
<sequence>DVAQVAVVVREDVPGDRRLVAYVVAAERELTADVVRGFAGERLPSYMVPSAVVFLDVLPLSVNGKLDRGALPVPEFGSGGGRGPVTALEEVLCQVFAEVLGLSSVGADDDFFALGGHSLLAVSLVERLRGRGVSVSVRALFRSPTPAGLAGVAGPEEVVVPPNLIPEGAEVITPGMLPLAELSEAELARVVGKVPGGAANIADVYPLAPLQEGIFFH</sequence>
<dbReference type="InterPro" id="IPR020806">
    <property type="entry name" value="PKS_PP-bd"/>
</dbReference>